<accession>A0AA91J0C5</accession>
<dbReference type="Proteomes" id="UP000093737">
    <property type="component" value="Unassembled WGS sequence"/>
</dbReference>
<dbReference type="EMBL" id="LYTK01000022">
    <property type="protein sequence ID" value="OBQ59850.1"/>
    <property type="molecule type" value="Genomic_DNA"/>
</dbReference>
<comment type="caution">
    <text evidence="2">The sequence shown here is derived from an EMBL/GenBank/DDBJ whole genome shotgun (WGS) entry which is preliminary data.</text>
</comment>
<reference evidence="2 3" key="1">
    <citation type="submission" date="2016-05" db="EMBL/GenBank/DDBJ databases">
        <authorList>
            <person name="Ramsay J.P."/>
        </authorList>
    </citation>
    <scope>NUCLEOTIDE SEQUENCE [LARGE SCALE GENOMIC DNA]</scope>
    <source>
        <strain evidence="2 3">NZP2042</strain>
    </source>
</reference>
<feature type="region of interest" description="Disordered" evidence="1">
    <location>
        <begin position="1"/>
        <end position="24"/>
    </location>
</feature>
<proteinExistence type="predicted"/>
<sequence>MKPPAASINSSPKTQKARRPEPAGLQWLAFGGQPTGGVIEGPDAAVTIERRSRFVITGFS</sequence>
<organism evidence="2 3">
    <name type="scientific">Rhizobium loti</name>
    <name type="common">Mesorhizobium loti</name>
    <dbReference type="NCBI Taxonomy" id="381"/>
    <lineage>
        <taxon>Bacteria</taxon>
        <taxon>Pseudomonadati</taxon>
        <taxon>Pseudomonadota</taxon>
        <taxon>Alphaproteobacteria</taxon>
        <taxon>Hyphomicrobiales</taxon>
        <taxon>Phyllobacteriaceae</taxon>
        <taxon>Mesorhizobium</taxon>
    </lineage>
</organism>
<evidence type="ECO:0000256" key="1">
    <source>
        <dbReference type="SAM" id="MobiDB-lite"/>
    </source>
</evidence>
<dbReference type="AlphaFoldDB" id="A0AA91J0C5"/>
<protein>
    <submittedName>
        <fullName evidence="2">Uncharacterized protein</fullName>
    </submittedName>
</protein>
<evidence type="ECO:0000313" key="2">
    <source>
        <dbReference type="EMBL" id="OBQ59850.1"/>
    </source>
</evidence>
<name>A0AA91J0C5_RHILI</name>
<evidence type="ECO:0000313" key="3">
    <source>
        <dbReference type="Proteomes" id="UP000093737"/>
    </source>
</evidence>
<gene>
    <name evidence="2" type="ORF">A8145_24785</name>
</gene>